<proteinExistence type="predicted"/>
<dbReference type="SUPFAM" id="SSF82866">
    <property type="entry name" value="Multidrug efflux transporter AcrB transmembrane domain"/>
    <property type="match status" value="2"/>
</dbReference>
<dbReference type="Pfam" id="PF00873">
    <property type="entry name" value="ACR_tran"/>
    <property type="match status" value="1"/>
</dbReference>
<keyword evidence="3" id="KW-1185">Reference proteome</keyword>
<dbReference type="RefSeq" id="WP_013969439.1">
    <property type="nucleotide sequence ID" value="NC_015732.1"/>
</dbReference>
<name>F8EZC7_GRAC1</name>
<sequence>MILSDFSVKHPAIIVILLAGLFVFAMLALGALNTEMIPPVTMPKAIIITRLPGAGAREMERDVTRVIENQMATLPGLSELSSSSYASYSSVTLSFNASVNVRDKLPQIRELLNGILDELPENIDGAPVIYIMEAGSFLPIFSVRIDSSMDLEQLTTFLEERLEPDLARIDGVSKINLVGGIHQEARITLRLDDLVSRRLSALQVYQALQYNNRNIPAGAAQFRERELSFTAAGALENLEDLVNLTVGFVDTTPIYLKDVATVSLVQEKQEFRVRSGGKNYVMVDILKRDEGNTLKIAGEAKKVLDEVREETNGTVTYQIISDQSETTRQSLKTVVFSAVSGLLLTILVILLVLHNFRATLIISLSIPLSILFAILGLFAAGRSLNLLSLSGMTVAIGMIVDNSIVVLETTYRKFMQSRDRKDAARKGADELGSAVLASTLTSICVFAPLLFLKGIIGIIMNDLSLAIIFALAASALVAVVVVPWLSSLILADEDTLKRPLIVTRIEKAIDRVLEWLEGLYRKLLTWVLAHELFTIVLSMALLVGSLFFISALKISFLPPTDTGEIELYIQTPLGYSLDNTTAKVDELDRRVQALVPELEAAVYYVGASSSVTVSGSPNLAYGKLRLVPNEKRKRTVQELIPHLQKTLSESIPDVDVTVLNGGFDALLALGTGGQGFQMEIYGSDLEAVTTTASLVQSILDKDTDVFKTELSVRSDAEQLYMDLSQLYMGSLGVTPYEAGITSRILFSGMKSGKLKLGTKDYTLRLTSDAADRPINQDLLNQITLKTQDGRLISFSAFSSLDARQSLSCIDRKNRTFSVEVRGYLKSEDQSGVSRRTLAALESMKLPLGIKYRTAGTSALIGESLSSLSLMLLISIFLIYSVMVIQFERFVQPLIIMASIPFCLIGVVFGLLIFNSGLSIIAMLAIIALGGTVVNNAIVMVDYTNQLRTGGVQDLRTAIIDGAATRLRPILMTAMTTLFGVLPMALAHGNGSEVYAPLGQAIFGGLFTSTLITLLIIPILYERLEGRVINVHG</sequence>
<feature type="transmembrane region" description="Helical" evidence="1">
    <location>
        <begin position="465"/>
        <end position="491"/>
    </location>
</feature>
<feature type="transmembrane region" description="Helical" evidence="1">
    <location>
        <begin position="360"/>
        <end position="380"/>
    </location>
</feature>
<dbReference type="Gene3D" id="3.30.70.1320">
    <property type="entry name" value="Multidrug efflux transporter AcrB pore domain like"/>
    <property type="match status" value="1"/>
</dbReference>
<dbReference type="Proteomes" id="UP000000503">
    <property type="component" value="Chromosome"/>
</dbReference>
<feature type="transmembrane region" description="Helical" evidence="1">
    <location>
        <begin position="12"/>
        <end position="32"/>
    </location>
</feature>
<dbReference type="GO" id="GO:0005886">
    <property type="term" value="C:plasma membrane"/>
    <property type="evidence" value="ECO:0007669"/>
    <property type="project" value="TreeGrafter"/>
</dbReference>
<reference evidence="3" key="1">
    <citation type="journal article" date="2013" name="Stand. Genomic Sci.">
        <title>Genome sequence of the thermophilic fresh-water bacterium Spirochaeta caldaria type strain (H1(T)), reclassification of Spirochaeta caldaria, Spirochaeta stenostrepta, and Spirochaeta zuelzerae in the genus Treponema as Treponema caldaria comb. nov., Treponema stenostrepta comb. nov., and Treponema zuelzerae comb. nov., and emendation of the genus Treponema.</title>
        <authorList>
            <person name="Abt B."/>
            <person name="Goker M."/>
            <person name="Scheuner C."/>
            <person name="Han C."/>
            <person name="Lu M."/>
            <person name="Misra M."/>
            <person name="Lapidus A."/>
            <person name="Nolan M."/>
            <person name="Lucas S."/>
            <person name="Hammon N."/>
            <person name="Deshpande S."/>
            <person name="Cheng J.F."/>
            <person name="Tapia R."/>
            <person name="Goodwin L.A."/>
            <person name="Pitluck S."/>
            <person name="Liolios K."/>
            <person name="Pagani I."/>
            <person name="Ivanova N."/>
            <person name="Mavromatis K."/>
            <person name="Mikhailova N."/>
            <person name="Huntemann M."/>
            <person name="Pati A."/>
            <person name="Chen A."/>
            <person name="Palaniappan K."/>
            <person name="Land M."/>
            <person name="Hauser L."/>
            <person name="Jeffries C.D."/>
            <person name="Rohde M."/>
            <person name="Spring S."/>
            <person name="Gronow S."/>
            <person name="Detter J.C."/>
            <person name="Bristow J."/>
            <person name="Eisen J.A."/>
            <person name="Markowitz V."/>
            <person name="Hugenholtz P."/>
            <person name="Kyrpides N.C."/>
            <person name="Woyke T."/>
            <person name="Klenk H.P."/>
        </authorList>
    </citation>
    <scope>NUCLEOTIDE SEQUENCE</scope>
    <source>
        <strain evidence="3">ATCC 51460 / DSM 7334 / H1</strain>
    </source>
</reference>
<feature type="transmembrane region" description="Helical" evidence="1">
    <location>
        <begin position="431"/>
        <end position="459"/>
    </location>
</feature>
<accession>F8EZC7</accession>
<dbReference type="HOGENOM" id="CLU_002755_1_2_12"/>
<evidence type="ECO:0000313" key="3">
    <source>
        <dbReference type="Proteomes" id="UP000000503"/>
    </source>
</evidence>
<feature type="transmembrane region" description="Helical" evidence="1">
    <location>
        <begin position="893"/>
        <end position="913"/>
    </location>
</feature>
<dbReference type="InterPro" id="IPR001036">
    <property type="entry name" value="Acrflvin-R"/>
</dbReference>
<dbReference type="PRINTS" id="PR00702">
    <property type="entry name" value="ACRIFLAVINRP"/>
</dbReference>
<feature type="transmembrane region" description="Helical" evidence="1">
    <location>
        <begin position="919"/>
        <end position="940"/>
    </location>
</feature>
<dbReference type="InterPro" id="IPR027463">
    <property type="entry name" value="AcrB_DN_DC_subdom"/>
</dbReference>
<dbReference type="Gene3D" id="3.30.70.1430">
    <property type="entry name" value="Multidrug efflux transporter AcrB pore domain"/>
    <property type="match status" value="2"/>
</dbReference>
<feature type="transmembrane region" description="Helical" evidence="1">
    <location>
        <begin position="386"/>
        <end position="410"/>
    </location>
</feature>
<feature type="transmembrane region" description="Helical" evidence="1">
    <location>
        <begin position="334"/>
        <end position="353"/>
    </location>
</feature>
<feature type="transmembrane region" description="Helical" evidence="1">
    <location>
        <begin position="523"/>
        <end position="549"/>
    </location>
</feature>
<feature type="transmembrane region" description="Helical" evidence="1">
    <location>
        <begin position="1000"/>
        <end position="1020"/>
    </location>
</feature>
<evidence type="ECO:0000313" key="2">
    <source>
        <dbReference type="EMBL" id="AEJ20150.1"/>
    </source>
</evidence>
<dbReference type="KEGG" id="scd:Spica_2023"/>
<dbReference type="EMBL" id="CP002868">
    <property type="protein sequence ID" value="AEJ20150.1"/>
    <property type="molecule type" value="Genomic_DNA"/>
</dbReference>
<keyword evidence="1" id="KW-0812">Transmembrane</keyword>
<feature type="transmembrane region" description="Helical" evidence="1">
    <location>
        <begin position="867"/>
        <end position="886"/>
    </location>
</feature>
<protein>
    <submittedName>
        <fullName evidence="2">Acriflavin resistance protein</fullName>
    </submittedName>
</protein>
<feature type="transmembrane region" description="Helical" evidence="1">
    <location>
        <begin position="969"/>
        <end position="988"/>
    </location>
</feature>
<dbReference type="AlphaFoldDB" id="F8EZC7"/>
<gene>
    <name evidence="2" type="ordered locus">Spica_2023</name>
</gene>
<dbReference type="PANTHER" id="PTHR32063:SF0">
    <property type="entry name" value="SWARMING MOTILITY PROTEIN SWRC"/>
    <property type="match status" value="1"/>
</dbReference>
<organism evidence="2 3">
    <name type="scientific">Gracilinema caldarium (strain ATCC 51460 / DSM 7334 / H1)</name>
    <name type="common">Treponema caldarium</name>
    <dbReference type="NCBI Taxonomy" id="744872"/>
    <lineage>
        <taxon>Bacteria</taxon>
        <taxon>Pseudomonadati</taxon>
        <taxon>Spirochaetota</taxon>
        <taxon>Spirochaetia</taxon>
        <taxon>Spirochaetales</taxon>
        <taxon>Breznakiellaceae</taxon>
        <taxon>Gracilinema</taxon>
    </lineage>
</organism>
<dbReference type="eggNOG" id="COG0841">
    <property type="taxonomic scope" value="Bacteria"/>
</dbReference>
<evidence type="ECO:0000256" key="1">
    <source>
        <dbReference type="SAM" id="Phobius"/>
    </source>
</evidence>
<keyword evidence="1" id="KW-0472">Membrane</keyword>
<dbReference type="STRING" id="744872.Spica_2023"/>
<dbReference type="Gene3D" id="1.20.1640.10">
    <property type="entry name" value="Multidrug efflux transporter AcrB transmembrane domain"/>
    <property type="match status" value="2"/>
</dbReference>
<dbReference type="SUPFAM" id="SSF82693">
    <property type="entry name" value="Multidrug efflux transporter AcrB pore domain, PN1, PN2, PC1 and PC2 subdomains"/>
    <property type="match status" value="3"/>
</dbReference>
<dbReference type="PANTHER" id="PTHR32063">
    <property type="match status" value="1"/>
</dbReference>
<dbReference type="SUPFAM" id="SSF82714">
    <property type="entry name" value="Multidrug efflux transporter AcrB TolC docking domain, DN and DC subdomains"/>
    <property type="match status" value="1"/>
</dbReference>
<dbReference type="Gene3D" id="3.30.2090.10">
    <property type="entry name" value="Multidrug efflux transporter AcrB TolC docking domain, DN and DC subdomains"/>
    <property type="match status" value="2"/>
</dbReference>
<keyword evidence="1" id="KW-1133">Transmembrane helix</keyword>
<dbReference type="Gene3D" id="3.30.70.1440">
    <property type="entry name" value="Multidrug efflux transporter AcrB pore domain"/>
    <property type="match status" value="1"/>
</dbReference>
<dbReference type="GO" id="GO:0042910">
    <property type="term" value="F:xenobiotic transmembrane transporter activity"/>
    <property type="evidence" value="ECO:0007669"/>
    <property type="project" value="TreeGrafter"/>
</dbReference>